<evidence type="ECO:0000313" key="7">
    <source>
        <dbReference type="EMBL" id="EEH46372.2"/>
    </source>
</evidence>
<dbReference type="GO" id="GO:0016020">
    <property type="term" value="C:membrane"/>
    <property type="evidence" value="ECO:0007669"/>
    <property type="project" value="UniProtKB-SubCell"/>
</dbReference>
<dbReference type="GeneID" id="22581946"/>
<dbReference type="OrthoDB" id="3639251at2759"/>
<dbReference type="Proteomes" id="UP000001628">
    <property type="component" value="Unassembled WGS sequence"/>
</dbReference>
<dbReference type="EMBL" id="KN275959">
    <property type="protein sequence ID" value="EEH46372.2"/>
    <property type="molecule type" value="Genomic_DNA"/>
</dbReference>
<organism evidence="7 8">
    <name type="scientific">Paracoccidioides brasiliensis (strain Pb18)</name>
    <dbReference type="NCBI Taxonomy" id="502780"/>
    <lineage>
        <taxon>Eukaryota</taxon>
        <taxon>Fungi</taxon>
        <taxon>Dikarya</taxon>
        <taxon>Ascomycota</taxon>
        <taxon>Pezizomycotina</taxon>
        <taxon>Eurotiomycetes</taxon>
        <taxon>Eurotiomycetidae</taxon>
        <taxon>Onygenales</taxon>
        <taxon>Ajellomycetaceae</taxon>
        <taxon>Paracoccidioides</taxon>
    </lineage>
</organism>
<evidence type="ECO:0000256" key="5">
    <source>
        <dbReference type="ARBA" id="ARBA00023136"/>
    </source>
</evidence>
<keyword evidence="5 6" id="KW-0472">Membrane</keyword>
<protein>
    <recommendedName>
        <fullName evidence="9">Major facilitator superfamily (MFS) profile domain-containing protein</fullName>
    </recommendedName>
</protein>
<dbReference type="KEGG" id="pbn:PADG_02470"/>
<name>C1G5L5_PARBD</name>
<dbReference type="InterPro" id="IPR036259">
    <property type="entry name" value="MFS_trans_sf"/>
</dbReference>
<dbReference type="GO" id="GO:0022857">
    <property type="term" value="F:transmembrane transporter activity"/>
    <property type="evidence" value="ECO:0007669"/>
    <property type="project" value="TreeGrafter"/>
</dbReference>
<evidence type="ECO:0000256" key="2">
    <source>
        <dbReference type="ARBA" id="ARBA00022448"/>
    </source>
</evidence>
<dbReference type="VEuPathDB" id="FungiDB:PADG_02470"/>
<evidence type="ECO:0000256" key="6">
    <source>
        <dbReference type="SAM" id="Phobius"/>
    </source>
</evidence>
<accession>C1G5L5</accession>
<feature type="transmembrane region" description="Helical" evidence="6">
    <location>
        <begin position="329"/>
        <end position="353"/>
    </location>
</feature>
<dbReference type="InParanoid" id="C1G5L5"/>
<dbReference type="PANTHER" id="PTHR43791">
    <property type="entry name" value="PERMEASE-RELATED"/>
    <property type="match status" value="1"/>
</dbReference>
<dbReference type="SUPFAM" id="SSF103473">
    <property type="entry name" value="MFS general substrate transporter"/>
    <property type="match status" value="1"/>
</dbReference>
<keyword evidence="4 6" id="KW-1133">Transmembrane helix</keyword>
<evidence type="ECO:0000256" key="1">
    <source>
        <dbReference type="ARBA" id="ARBA00004141"/>
    </source>
</evidence>
<feature type="transmembrane region" description="Helical" evidence="6">
    <location>
        <begin position="214"/>
        <end position="230"/>
    </location>
</feature>
<evidence type="ECO:0000313" key="8">
    <source>
        <dbReference type="Proteomes" id="UP000001628"/>
    </source>
</evidence>
<reference evidence="7 8" key="1">
    <citation type="journal article" date="2011" name="PLoS Genet.">
        <title>Comparative genomic analysis of human fungal pathogens causing paracoccidioidomycosis.</title>
        <authorList>
            <person name="Desjardins C.A."/>
            <person name="Champion M.D."/>
            <person name="Holder J.W."/>
            <person name="Muszewska A."/>
            <person name="Goldberg J."/>
            <person name="Bailao A.M."/>
            <person name="Brigido M.M."/>
            <person name="Ferreira M.E."/>
            <person name="Garcia A.M."/>
            <person name="Grynberg M."/>
            <person name="Gujja S."/>
            <person name="Heiman D.I."/>
            <person name="Henn M.R."/>
            <person name="Kodira C.D."/>
            <person name="Leon-Narvaez H."/>
            <person name="Longo L.V."/>
            <person name="Ma L.J."/>
            <person name="Malavazi I."/>
            <person name="Matsuo A.L."/>
            <person name="Morais F.V."/>
            <person name="Pereira M."/>
            <person name="Rodriguez-Brito S."/>
            <person name="Sakthikumar S."/>
            <person name="Salem-Izacc S.M."/>
            <person name="Sykes S.M."/>
            <person name="Teixeira M.M."/>
            <person name="Vallejo M.C."/>
            <person name="Walter M.E."/>
            <person name="Yandava C."/>
            <person name="Young S."/>
            <person name="Zeng Q."/>
            <person name="Zucker J."/>
            <person name="Felipe M.S."/>
            <person name="Goldman G.H."/>
            <person name="Haas B.J."/>
            <person name="McEwen J.G."/>
            <person name="Nino-Vega G."/>
            <person name="Puccia R."/>
            <person name="San-Blas G."/>
            <person name="Soares C.M."/>
            <person name="Birren B.W."/>
            <person name="Cuomo C.A."/>
        </authorList>
    </citation>
    <scope>NUCLEOTIDE SEQUENCE [LARGE SCALE GENOMIC DNA]</scope>
    <source>
        <strain evidence="7 8">Pb18</strain>
    </source>
</reference>
<evidence type="ECO:0000256" key="4">
    <source>
        <dbReference type="ARBA" id="ARBA00022989"/>
    </source>
</evidence>
<dbReference type="eggNOG" id="KOG2533">
    <property type="taxonomic scope" value="Eukaryota"/>
</dbReference>
<feature type="transmembrane region" description="Helical" evidence="6">
    <location>
        <begin position="237"/>
        <end position="255"/>
    </location>
</feature>
<keyword evidence="8" id="KW-1185">Reference proteome</keyword>
<proteinExistence type="predicted"/>
<evidence type="ECO:0000256" key="3">
    <source>
        <dbReference type="ARBA" id="ARBA00022692"/>
    </source>
</evidence>
<gene>
    <name evidence="7" type="ORF">PADG_02470</name>
</gene>
<dbReference type="HOGENOM" id="CLU_001265_0_1_1"/>
<sequence length="366" mass="39401">MPLFALGALGTSPGKGQGVGESISTVEAENETLNRAQEKQVERRLRLKVDIRLCTIAGIICSFNLLDSGIISSGSVTSMTTDLSLEGTRWRQMIVLRILLGISNVWGLSGSDAGEVLVLASGDIMIFGLNHLDGQAGLEGGESNREDPERQKRRTPGAIFRVQDPGSFSRFQTVQIQFSLLPLEPGVNLPIILSANHPGMGFDANKSILLSAPPYYYAVIPVLLTSLLGDKLRLRGPLIFFNSLSFIAGFLILGFPTSKQVTVRSIGTFLSTGAYVSNWAALNAYLANNIVGQWKRATVAASVTASKGLGGIADSFIVRSSEALTYETAVWVLLCNSHALMIAIVLVVLNVLLRYESTTKGKRENN</sequence>
<evidence type="ECO:0008006" key="9">
    <source>
        <dbReference type="Google" id="ProtNLM"/>
    </source>
</evidence>
<dbReference type="PANTHER" id="PTHR43791:SF58">
    <property type="entry name" value="TRANSPORTER, PUTATIVE (AFU_ORTHOLOGUE AFUA_8G04470)-RELATED"/>
    <property type="match status" value="1"/>
</dbReference>
<dbReference type="Gene3D" id="1.20.1250.20">
    <property type="entry name" value="MFS general substrate transporter like domains"/>
    <property type="match status" value="1"/>
</dbReference>
<keyword evidence="2" id="KW-0813">Transport</keyword>
<dbReference type="AlphaFoldDB" id="C1G5L5"/>
<comment type="subcellular location">
    <subcellularLocation>
        <location evidence="1">Membrane</location>
        <topology evidence="1">Multi-pass membrane protein</topology>
    </subcellularLocation>
</comment>
<dbReference type="RefSeq" id="XP_010758003.1">
    <property type="nucleotide sequence ID" value="XM_010759701.1"/>
</dbReference>
<keyword evidence="3 6" id="KW-0812">Transmembrane</keyword>